<keyword evidence="7" id="KW-0614">Plasmid</keyword>
<dbReference type="Pfam" id="PF01526">
    <property type="entry name" value="DDE_Tnp_Tn3"/>
    <property type="match status" value="1"/>
</dbReference>
<protein>
    <submittedName>
        <fullName evidence="7">Transposase</fullName>
    </submittedName>
</protein>
<dbReference type="NCBIfam" id="NF033527">
    <property type="entry name" value="transpos_Tn3"/>
    <property type="match status" value="1"/>
</dbReference>
<feature type="domain" description="Tn3 transposase DDE" evidence="5">
    <location>
        <begin position="589"/>
        <end position="975"/>
    </location>
</feature>
<feature type="domain" description="DUF4158" evidence="6">
    <location>
        <begin position="18"/>
        <end position="178"/>
    </location>
</feature>
<name>A0A168S3X5_ANCNO</name>
<dbReference type="GO" id="GO:0004803">
    <property type="term" value="F:transposase activity"/>
    <property type="evidence" value="ECO:0007669"/>
    <property type="project" value="InterPro"/>
</dbReference>
<dbReference type="GO" id="GO:0003677">
    <property type="term" value="F:DNA binding"/>
    <property type="evidence" value="ECO:0007669"/>
    <property type="project" value="UniProtKB-KW"/>
</dbReference>
<reference evidence="7" key="1">
    <citation type="submission" date="2016-03" db="EMBL/GenBank/DDBJ databases">
        <authorList>
            <person name="Munro J.E."/>
            <person name="Coleman N.V."/>
        </authorList>
    </citation>
    <scope>NUCLEOTIDE SEQUENCE</scope>
    <source>
        <strain evidence="7">EL1</strain>
        <plasmid evidence="7">pDCA</plasmid>
    </source>
</reference>
<evidence type="ECO:0000256" key="4">
    <source>
        <dbReference type="ARBA" id="ARBA00023172"/>
    </source>
</evidence>
<evidence type="ECO:0000256" key="2">
    <source>
        <dbReference type="ARBA" id="ARBA00022578"/>
    </source>
</evidence>
<sequence length="1001" mass="112378">MVWADRFLPEPFMAQYNLLTDDERCQLFGIPTDQAALIRHYTLSPEELEFVLARRGDRNRLGVALQLCLFRHPGFGLRDQEVVPDEVLHYLAAQLAVPMEVYRDYGRRRPTRLEHSQEVAKRLGLRSSGRADMPLMVDIAAEAAWSTDRGVDIANALMEGLRDRKIILPAPGTLERAGATGRARARRLTAEALIAPLTPDQLAQIDALLGTNPDLGRTPLAWLRGFPEAPSAGNLNDILERLDHIRRIALQPVLADAIHENRFRQFVREGAVAPAFLLSDYGPRRRRATLVAQMIDLESQLADAAVEMFNKLVGSMFTRANRRKERQYQGTVKDVGRLMRLFDQTLSALQNAHDRDIDAFDVLDAEVGWWTLMKAKPEVAALAELAAEDPLITATEKYMTLRKYAPAFLETFTFRATKTRDPVLSAIEILRQANRSKGRVEIPASAPMSFSHKKWKALVVDGRKVDRRRYEIAVCATLRDRLRSGDIWIDGTRNYQRFDRYLLPKSAVPTAAAKLPFTLDAHAYIEGRTRLLDWRLRRFERKLKRGALKDVELRNGRLHITPLTAATSPEVEPLDRMIDDILPRIRITELLTEVARRTGFLSAFTDLRSGRPHDNPNAVLAAILADASNLGLERMANASPGVSYAQLAWTHDWYMREETYGAALAAIIDTHHAHSFADIWGQGTTSSSDGQFVRTGRGRGGQAAVNAKYGIDPGVRFYTHVSDQHGSYRSVVISSTGSEAPYVLDGLMQHGTSLKITEHYTDTGGASDHIFGLSHMLGFRFVPWLRDLADRKLAPIGSANQYPGLKDLMGKPIRTDAIFECWDEVVHTVASVDAGTVAPSIILKKLAAYRRQNRLDLALQEIGRIERSLFTLDWLEDPDLRRRCRAGLNKGEARHFLAQAIHTQRQGRMTDRTLLNQGFRASGLNLVIAAIVCWNTIYMDRAVRHLRSTGVDVPDRLLAHVAPLGWSHISLTGDYLWEQAAQLSTDYRPLRLQDDILATAA</sequence>
<dbReference type="EMBL" id="KU922118">
    <property type="protein sequence ID" value="ANC67846.1"/>
    <property type="molecule type" value="Genomic_DNA"/>
</dbReference>
<dbReference type="InterPro" id="IPR047653">
    <property type="entry name" value="Tn3-like_transpos"/>
</dbReference>
<gene>
    <name evidence="7" type="primary">tns10</name>
</gene>
<evidence type="ECO:0000259" key="5">
    <source>
        <dbReference type="Pfam" id="PF01526"/>
    </source>
</evidence>
<evidence type="ECO:0000256" key="3">
    <source>
        <dbReference type="ARBA" id="ARBA00023125"/>
    </source>
</evidence>
<keyword evidence="2" id="KW-0815">Transposition</keyword>
<keyword evidence="3" id="KW-0238">DNA-binding</keyword>
<dbReference type="Pfam" id="PF13700">
    <property type="entry name" value="DUF4158"/>
    <property type="match status" value="1"/>
</dbReference>
<geneLocation type="plasmid" evidence="7">
    <name>pDCA</name>
</geneLocation>
<dbReference type="GO" id="GO:0006313">
    <property type="term" value="P:DNA transposition"/>
    <property type="evidence" value="ECO:0007669"/>
    <property type="project" value="InterPro"/>
</dbReference>
<organism evidence="7">
    <name type="scientific">Ancylobacter novellus</name>
    <name type="common">Thiobacillus novellus</name>
    <dbReference type="NCBI Taxonomy" id="921"/>
    <lineage>
        <taxon>Bacteria</taxon>
        <taxon>Pseudomonadati</taxon>
        <taxon>Pseudomonadota</taxon>
        <taxon>Alphaproteobacteria</taxon>
        <taxon>Hyphomicrobiales</taxon>
        <taxon>Xanthobacteraceae</taxon>
        <taxon>Ancylobacter</taxon>
    </lineage>
</organism>
<keyword evidence="4" id="KW-0233">DNA recombination</keyword>
<comment type="similarity">
    <text evidence="1">Belongs to the transposase 7 family.</text>
</comment>
<dbReference type="InterPro" id="IPR025296">
    <property type="entry name" value="DUF4158"/>
</dbReference>
<dbReference type="AlphaFoldDB" id="A0A168S3X5"/>
<dbReference type="InterPro" id="IPR002513">
    <property type="entry name" value="Tn3_Tnp_DDE_dom"/>
</dbReference>
<proteinExistence type="inferred from homology"/>
<evidence type="ECO:0000313" key="7">
    <source>
        <dbReference type="EMBL" id="ANC67846.1"/>
    </source>
</evidence>
<accession>A0A168S3X5</accession>
<evidence type="ECO:0000259" key="6">
    <source>
        <dbReference type="Pfam" id="PF13700"/>
    </source>
</evidence>
<evidence type="ECO:0000256" key="1">
    <source>
        <dbReference type="ARBA" id="ARBA00009402"/>
    </source>
</evidence>